<keyword evidence="7" id="KW-1185">Reference proteome</keyword>
<evidence type="ECO:0000256" key="1">
    <source>
        <dbReference type="ARBA" id="ARBA00022553"/>
    </source>
</evidence>
<dbReference type="InterPro" id="IPR051813">
    <property type="entry name" value="HepT_RNase_toxin"/>
</dbReference>
<name>A0A8J6QLS8_9BACT</name>
<dbReference type="GO" id="GO:0000166">
    <property type="term" value="F:nucleotide binding"/>
    <property type="evidence" value="ECO:0007669"/>
    <property type="project" value="UniProtKB-KW"/>
</dbReference>
<evidence type="ECO:0000256" key="3">
    <source>
        <dbReference type="ARBA" id="ARBA00022722"/>
    </source>
</evidence>
<dbReference type="RefSeq" id="WP_191153605.1">
    <property type="nucleotide sequence ID" value="NZ_JACWUN010000001.1"/>
</dbReference>
<evidence type="ECO:0000256" key="5">
    <source>
        <dbReference type="ARBA" id="ARBA00022801"/>
    </source>
</evidence>
<evidence type="ECO:0000313" key="7">
    <source>
        <dbReference type="Proteomes" id="UP000632828"/>
    </source>
</evidence>
<evidence type="ECO:0000313" key="6">
    <source>
        <dbReference type="EMBL" id="MBD1399338.1"/>
    </source>
</evidence>
<accession>A0A8J6QLS8</accession>
<keyword evidence="3" id="KW-0540">Nuclease</keyword>
<dbReference type="GO" id="GO:0110001">
    <property type="term" value="C:toxin-antitoxin complex"/>
    <property type="evidence" value="ECO:0007669"/>
    <property type="project" value="InterPro"/>
</dbReference>
<evidence type="ECO:0000256" key="2">
    <source>
        <dbReference type="ARBA" id="ARBA00022649"/>
    </source>
</evidence>
<proteinExistence type="predicted"/>
<keyword evidence="2" id="KW-1277">Toxin-antitoxin system</keyword>
<dbReference type="AlphaFoldDB" id="A0A8J6QLS8"/>
<sequence length="114" mass="13178">MTQKEDTVYLRHISEAIEQINEYLCGVSHQQFSDTKLFQDGVIRQLEIIGEATKNLSELTRRSAPDVPWRSMAGMRDKLIHQYFGVDIDAVWSTATQDLPNLRQKIKTLLDRKS</sequence>
<protein>
    <submittedName>
        <fullName evidence="6">DUF86 domain-containing protein</fullName>
    </submittedName>
</protein>
<dbReference type="EMBL" id="JACWUN010000001">
    <property type="protein sequence ID" value="MBD1399338.1"/>
    <property type="molecule type" value="Genomic_DNA"/>
</dbReference>
<reference evidence="6" key="1">
    <citation type="submission" date="2020-09" db="EMBL/GenBank/DDBJ databases">
        <title>Pelobacter alkaliphilus sp. nov., a novel anaerobic arsenate-reducing bacterium from terrestrial mud volcano.</title>
        <authorList>
            <person name="Khomyakova M.A."/>
            <person name="Merkel A.Y."/>
            <person name="Slobodkin A.I."/>
        </authorList>
    </citation>
    <scope>NUCLEOTIDE SEQUENCE</scope>
    <source>
        <strain evidence="6">M08fum</strain>
    </source>
</reference>
<dbReference type="Proteomes" id="UP000632828">
    <property type="component" value="Unassembled WGS sequence"/>
</dbReference>
<dbReference type="GO" id="GO:0004540">
    <property type="term" value="F:RNA nuclease activity"/>
    <property type="evidence" value="ECO:0007669"/>
    <property type="project" value="InterPro"/>
</dbReference>
<dbReference type="PANTHER" id="PTHR34139">
    <property type="entry name" value="UPF0331 PROTEIN MJ0127"/>
    <property type="match status" value="1"/>
</dbReference>
<dbReference type="GO" id="GO:0016787">
    <property type="term" value="F:hydrolase activity"/>
    <property type="evidence" value="ECO:0007669"/>
    <property type="project" value="UniProtKB-KW"/>
</dbReference>
<dbReference type="PANTHER" id="PTHR34139:SF1">
    <property type="entry name" value="RNASE MJ1380-RELATED"/>
    <property type="match status" value="1"/>
</dbReference>
<keyword evidence="1" id="KW-0597">Phosphoprotein</keyword>
<dbReference type="InterPro" id="IPR008201">
    <property type="entry name" value="HepT-like"/>
</dbReference>
<comment type="caution">
    <text evidence="6">The sequence shown here is derived from an EMBL/GenBank/DDBJ whole genome shotgun (WGS) entry which is preliminary data.</text>
</comment>
<organism evidence="6 7">
    <name type="scientific">Pelovirga terrestris</name>
    <dbReference type="NCBI Taxonomy" id="2771352"/>
    <lineage>
        <taxon>Bacteria</taxon>
        <taxon>Pseudomonadati</taxon>
        <taxon>Thermodesulfobacteriota</taxon>
        <taxon>Desulfuromonadia</taxon>
        <taxon>Geobacterales</taxon>
        <taxon>Geobacteraceae</taxon>
        <taxon>Pelovirga</taxon>
    </lineage>
</organism>
<evidence type="ECO:0000256" key="4">
    <source>
        <dbReference type="ARBA" id="ARBA00022741"/>
    </source>
</evidence>
<dbReference type="Pfam" id="PF01934">
    <property type="entry name" value="HepT-like"/>
    <property type="match status" value="1"/>
</dbReference>
<keyword evidence="5" id="KW-0378">Hydrolase</keyword>
<keyword evidence="4" id="KW-0547">Nucleotide-binding</keyword>
<gene>
    <name evidence="6" type="ORF">ICT70_01485</name>
</gene>